<evidence type="ECO:0000313" key="1">
    <source>
        <dbReference type="EMBL" id="QCQ38929.1"/>
    </source>
</evidence>
<sequence>MIKPEYLSEKVRKSVYKYPIYTFCLSIRKISKTEPVIKKGIKISFSHKNANKQIYLHNSFSPHARDESYPYNPKTWI</sequence>
<evidence type="ECO:0000313" key="2">
    <source>
        <dbReference type="Proteomes" id="UP000028294"/>
    </source>
</evidence>
<dbReference type="EMBL" id="CP036553">
    <property type="protein sequence ID" value="QCQ38929.1"/>
    <property type="molecule type" value="Genomic_DNA"/>
</dbReference>
<proteinExistence type="predicted"/>
<gene>
    <name evidence="1" type="ORF">IA74_006670</name>
</gene>
<protein>
    <submittedName>
        <fullName evidence="1">Uncharacterized protein</fullName>
    </submittedName>
</protein>
<accession>A0AAP9A169</accession>
<reference evidence="1 2" key="1">
    <citation type="submission" date="2019-03" db="EMBL/GenBank/DDBJ databases">
        <title>Complete genome assembly of MDR B. fragilis.</title>
        <authorList>
            <person name="Sydenham T.V."/>
            <person name="Hasman H."/>
            <person name="Justesen U.S."/>
        </authorList>
    </citation>
    <scope>NUCLEOTIDE SEQUENCE [LARGE SCALE GENOMIC DNA]</scope>
    <source>
        <strain evidence="1 2">DCMOUH0067B</strain>
    </source>
</reference>
<dbReference type="Proteomes" id="UP000028294">
    <property type="component" value="Chromosome"/>
</dbReference>
<organism evidence="1 2">
    <name type="scientific">Bacteroides fragilis</name>
    <dbReference type="NCBI Taxonomy" id="817"/>
    <lineage>
        <taxon>Bacteria</taxon>
        <taxon>Pseudomonadati</taxon>
        <taxon>Bacteroidota</taxon>
        <taxon>Bacteroidia</taxon>
        <taxon>Bacteroidales</taxon>
        <taxon>Bacteroidaceae</taxon>
        <taxon>Bacteroides</taxon>
    </lineage>
</organism>
<dbReference type="AlphaFoldDB" id="A0AAP9A169"/>
<name>A0AAP9A169_BACFG</name>